<dbReference type="SMART" id="SM00355">
    <property type="entry name" value="ZnF_C2H2"/>
    <property type="match status" value="2"/>
</dbReference>
<protein>
    <recommendedName>
        <fullName evidence="2">C2H2-type domain-containing protein</fullName>
    </recommendedName>
</protein>
<feature type="compositionally biased region" description="Acidic residues" evidence="1">
    <location>
        <begin position="79"/>
        <end position="94"/>
    </location>
</feature>
<evidence type="ECO:0000313" key="3">
    <source>
        <dbReference type="EMBL" id="KAL3767290.1"/>
    </source>
</evidence>
<dbReference type="EMBL" id="JALLPJ020001370">
    <property type="protein sequence ID" value="KAL3767290.1"/>
    <property type="molecule type" value="Genomic_DNA"/>
</dbReference>
<feature type="region of interest" description="Disordered" evidence="1">
    <location>
        <begin position="186"/>
        <end position="216"/>
    </location>
</feature>
<accession>A0ABD3MTL3</accession>
<reference evidence="3 4" key="1">
    <citation type="submission" date="2024-10" db="EMBL/GenBank/DDBJ databases">
        <title>Updated reference genomes for cyclostephanoid diatoms.</title>
        <authorList>
            <person name="Roberts W.R."/>
            <person name="Alverson A.J."/>
        </authorList>
    </citation>
    <scope>NUCLEOTIDE SEQUENCE [LARGE SCALE GENOMIC DNA]</scope>
    <source>
        <strain evidence="3 4">AJA010-31</strain>
    </source>
</reference>
<evidence type="ECO:0000256" key="1">
    <source>
        <dbReference type="SAM" id="MobiDB-lite"/>
    </source>
</evidence>
<feature type="region of interest" description="Disordered" evidence="1">
    <location>
        <begin position="1"/>
        <end position="112"/>
    </location>
</feature>
<evidence type="ECO:0000259" key="2">
    <source>
        <dbReference type="PROSITE" id="PS00028"/>
    </source>
</evidence>
<keyword evidence="4" id="KW-1185">Reference proteome</keyword>
<feature type="domain" description="C2H2-type" evidence="2">
    <location>
        <begin position="117"/>
        <end position="140"/>
    </location>
</feature>
<comment type="caution">
    <text evidence="3">The sequence shown here is derived from an EMBL/GenBank/DDBJ whole genome shotgun (WGS) entry which is preliminary data.</text>
</comment>
<dbReference type="Proteomes" id="UP001530400">
    <property type="component" value="Unassembled WGS sequence"/>
</dbReference>
<feature type="compositionally biased region" description="Polar residues" evidence="1">
    <location>
        <begin position="186"/>
        <end position="195"/>
    </location>
</feature>
<evidence type="ECO:0000313" key="4">
    <source>
        <dbReference type="Proteomes" id="UP001530400"/>
    </source>
</evidence>
<name>A0ABD3MTL3_9STRA</name>
<gene>
    <name evidence="3" type="ORF">ACHAWO_003928</name>
</gene>
<dbReference type="InterPro" id="IPR013087">
    <property type="entry name" value="Znf_C2H2_type"/>
</dbReference>
<sequence>MHEDVDQNNTTEEATPPPVQSIDIPVEASPIEVQSADKSSELEMGANEEANATGEKGEEDKAQVEGGVVQESVPSAAEPEGDGAEDEKEREDDASPIPPESETSEKDSDKETRVPLCKCPACEKSFDTLRKLYGHFGSAHARIKGLKIATNEVFFECPWCKDGVFKPLEEIEAHVKESHGKNCQLSKSEYKSSSAPKKEKVIRPKAKPKLQPTVTPTAPKKVSPFKIHLNEFIAWYKQHPFPILETMNKELYLWCWKQCNGAAALLSGSPNVSNTKLNMNATKLKLLASNGFFRVFSYTDKAMVYEDDYEGSDDWDAAFNSVETFSINHGSTHIPDYIHVISGDKRAWISEVHDELRRFVKGEHCELSTRQIEQLILIGFCTDRSDLPNLTRSDVIWLKRFRELKQYQLVFGDCHVTEGAHKQLDSFTNWLYYY</sequence>
<dbReference type="PANTHER" id="PTHR33418:SF1">
    <property type="entry name" value="HELICASE-ASSOCIATED DOMAIN-CONTAINING PROTEIN"/>
    <property type="match status" value="1"/>
</dbReference>
<dbReference type="PANTHER" id="PTHR33418">
    <property type="entry name" value="HELICASE-ASSOCIATED"/>
    <property type="match status" value="1"/>
</dbReference>
<dbReference type="PROSITE" id="PS00028">
    <property type="entry name" value="ZINC_FINGER_C2H2_1"/>
    <property type="match status" value="1"/>
</dbReference>
<dbReference type="Gene3D" id="3.30.160.60">
    <property type="entry name" value="Classic Zinc Finger"/>
    <property type="match status" value="1"/>
</dbReference>
<proteinExistence type="predicted"/>
<feature type="compositionally biased region" description="Basic and acidic residues" evidence="1">
    <location>
        <begin position="103"/>
        <end position="112"/>
    </location>
</feature>
<organism evidence="3 4">
    <name type="scientific">Cyclotella atomus</name>
    <dbReference type="NCBI Taxonomy" id="382360"/>
    <lineage>
        <taxon>Eukaryota</taxon>
        <taxon>Sar</taxon>
        <taxon>Stramenopiles</taxon>
        <taxon>Ochrophyta</taxon>
        <taxon>Bacillariophyta</taxon>
        <taxon>Coscinodiscophyceae</taxon>
        <taxon>Thalassiosirophycidae</taxon>
        <taxon>Stephanodiscales</taxon>
        <taxon>Stephanodiscaceae</taxon>
        <taxon>Cyclotella</taxon>
    </lineage>
</organism>
<dbReference type="AlphaFoldDB" id="A0ABD3MTL3"/>